<feature type="transmembrane region" description="Helical" evidence="9">
    <location>
        <begin position="158"/>
        <end position="186"/>
    </location>
</feature>
<evidence type="ECO:0000256" key="3">
    <source>
        <dbReference type="ARBA" id="ARBA00022448"/>
    </source>
</evidence>
<feature type="transmembrane region" description="Helical" evidence="9">
    <location>
        <begin position="283"/>
        <end position="301"/>
    </location>
</feature>
<gene>
    <name evidence="10" type="ORF">UFOPK3610_01663</name>
</gene>
<evidence type="ECO:0000256" key="2">
    <source>
        <dbReference type="ARBA" id="ARBA00009773"/>
    </source>
</evidence>
<sequence>MSEIVPTPSTPQPPTVHETPANLKAWAGTTWRLLVLLAGVVVLFTAIGWIAPILIAIFFAMIFTALAGPVARFFQRVMPKGLSIVLAIVLIAVAVLGVLGAVINSVIHEGPKIVTSVESGFAQLQTWLKDGPLHLTDTAFNNFMTQLSTWGKQIAEGFLGAVAGSLGSIGTIIVAGSVFIFAVIFFMNNPQSIWRWVISWSPPRVRNTVDVGGRIAWDSVASYTRGIVLVALCDALLVFIGLVILGVPLAPALAAVVFLGAFIPVIGAPIATFFAAIVALAECGPLIALLTIGLTIVVGSFDGDVLQPLVMGKAVNIHPLAIVVLIAAGSLTLGIIGAFIAVPVGSAIYGVFKFLSGRDPEHPRPWAWGAPGVDPGQPAFAPPAEPKKRRFWHRKKK</sequence>
<reference evidence="10" key="1">
    <citation type="submission" date="2020-05" db="EMBL/GenBank/DDBJ databases">
        <authorList>
            <person name="Chiriac C."/>
            <person name="Salcher M."/>
            <person name="Ghai R."/>
            <person name="Kavagutti S V."/>
        </authorList>
    </citation>
    <scope>NUCLEOTIDE SEQUENCE</scope>
</reference>
<dbReference type="GO" id="GO:0055085">
    <property type="term" value="P:transmembrane transport"/>
    <property type="evidence" value="ECO:0007669"/>
    <property type="project" value="TreeGrafter"/>
</dbReference>
<dbReference type="EMBL" id="CAFBMR010000095">
    <property type="protein sequence ID" value="CAB4925682.1"/>
    <property type="molecule type" value="Genomic_DNA"/>
</dbReference>
<feature type="transmembrane region" description="Helical" evidence="9">
    <location>
        <begin position="227"/>
        <end position="247"/>
    </location>
</feature>
<proteinExistence type="inferred from homology"/>
<dbReference type="GO" id="GO:0005886">
    <property type="term" value="C:plasma membrane"/>
    <property type="evidence" value="ECO:0007669"/>
    <property type="project" value="UniProtKB-SubCell"/>
</dbReference>
<feature type="transmembrane region" description="Helical" evidence="9">
    <location>
        <begin position="321"/>
        <end position="352"/>
    </location>
</feature>
<dbReference type="AlphaFoldDB" id="A0A6J7I4M2"/>
<feature type="compositionally biased region" description="Basic residues" evidence="8">
    <location>
        <begin position="387"/>
        <end position="397"/>
    </location>
</feature>
<evidence type="ECO:0000313" key="10">
    <source>
        <dbReference type="EMBL" id="CAB4925682.1"/>
    </source>
</evidence>
<dbReference type="Pfam" id="PF01594">
    <property type="entry name" value="AI-2E_transport"/>
    <property type="match status" value="1"/>
</dbReference>
<evidence type="ECO:0000256" key="8">
    <source>
        <dbReference type="SAM" id="MobiDB-lite"/>
    </source>
</evidence>
<keyword evidence="5 9" id="KW-0812">Transmembrane</keyword>
<keyword evidence="7 9" id="KW-0472">Membrane</keyword>
<feature type="region of interest" description="Disordered" evidence="8">
    <location>
        <begin position="366"/>
        <end position="397"/>
    </location>
</feature>
<evidence type="ECO:0000256" key="6">
    <source>
        <dbReference type="ARBA" id="ARBA00022989"/>
    </source>
</evidence>
<name>A0A6J7I4M2_9ZZZZ</name>
<dbReference type="PANTHER" id="PTHR21716">
    <property type="entry name" value="TRANSMEMBRANE PROTEIN"/>
    <property type="match status" value="1"/>
</dbReference>
<feature type="transmembrane region" description="Helical" evidence="9">
    <location>
        <begin position="253"/>
        <end position="276"/>
    </location>
</feature>
<keyword evidence="3" id="KW-0813">Transport</keyword>
<feature type="transmembrane region" description="Helical" evidence="9">
    <location>
        <begin position="33"/>
        <end position="63"/>
    </location>
</feature>
<comment type="subcellular location">
    <subcellularLocation>
        <location evidence="1">Cell membrane</location>
        <topology evidence="1">Multi-pass membrane protein</topology>
    </subcellularLocation>
</comment>
<organism evidence="10">
    <name type="scientific">freshwater metagenome</name>
    <dbReference type="NCBI Taxonomy" id="449393"/>
    <lineage>
        <taxon>unclassified sequences</taxon>
        <taxon>metagenomes</taxon>
        <taxon>ecological metagenomes</taxon>
    </lineage>
</organism>
<evidence type="ECO:0000256" key="5">
    <source>
        <dbReference type="ARBA" id="ARBA00022692"/>
    </source>
</evidence>
<keyword evidence="6 9" id="KW-1133">Transmembrane helix</keyword>
<evidence type="ECO:0000256" key="7">
    <source>
        <dbReference type="ARBA" id="ARBA00023136"/>
    </source>
</evidence>
<comment type="similarity">
    <text evidence="2">Belongs to the autoinducer-2 exporter (AI-2E) (TC 2.A.86) family.</text>
</comment>
<evidence type="ECO:0000256" key="4">
    <source>
        <dbReference type="ARBA" id="ARBA00022475"/>
    </source>
</evidence>
<dbReference type="PANTHER" id="PTHR21716:SF53">
    <property type="entry name" value="PERMEASE PERM-RELATED"/>
    <property type="match status" value="1"/>
</dbReference>
<feature type="transmembrane region" description="Helical" evidence="9">
    <location>
        <begin position="84"/>
        <end position="107"/>
    </location>
</feature>
<dbReference type="InterPro" id="IPR002549">
    <property type="entry name" value="AI-2E-like"/>
</dbReference>
<protein>
    <submittedName>
        <fullName evidence="10">Unannotated protein</fullName>
    </submittedName>
</protein>
<evidence type="ECO:0000256" key="1">
    <source>
        <dbReference type="ARBA" id="ARBA00004651"/>
    </source>
</evidence>
<evidence type="ECO:0000256" key="9">
    <source>
        <dbReference type="SAM" id="Phobius"/>
    </source>
</evidence>
<accession>A0A6J7I4M2</accession>
<keyword evidence="4" id="KW-1003">Cell membrane</keyword>